<keyword evidence="1" id="KW-1133">Transmembrane helix</keyword>
<evidence type="ECO:0000256" key="1">
    <source>
        <dbReference type="SAM" id="Phobius"/>
    </source>
</evidence>
<feature type="transmembrane region" description="Helical" evidence="1">
    <location>
        <begin position="12"/>
        <end position="34"/>
    </location>
</feature>
<organism evidence="2 3">
    <name type="scientific">Rhizobium terricola</name>
    <dbReference type="NCBI Taxonomy" id="2728849"/>
    <lineage>
        <taxon>Bacteria</taxon>
        <taxon>Pseudomonadati</taxon>
        <taxon>Pseudomonadota</taxon>
        <taxon>Alphaproteobacteria</taxon>
        <taxon>Hyphomicrobiales</taxon>
        <taxon>Rhizobiaceae</taxon>
        <taxon>Rhizobium/Agrobacterium group</taxon>
        <taxon>Rhizobium</taxon>
    </lineage>
</organism>
<dbReference type="Proteomes" id="UP000541470">
    <property type="component" value="Unassembled WGS sequence"/>
</dbReference>
<reference evidence="2 3" key="1">
    <citation type="submission" date="2020-04" db="EMBL/GenBank/DDBJ databases">
        <title>Rhizobium sp. S-51 isolated from soil.</title>
        <authorList>
            <person name="Dahal R.H."/>
        </authorList>
    </citation>
    <scope>NUCLEOTIDE SEQUENCE [LARGE SCALE GENOMIC DNA]</scope>
    <source>
        <strain evidence="2 3">S-51</strain>
    </source>
</reference>
<evidence type="ECO:0000313" key="2">
    <source>
        <dbReference type="EMBL" id="NML75934.1"/>
    </source>
</evidence>
<comment type="caution">
    <text evidence="2">The sequence shown here is derived from an EMBL/GenBank/DDBJ whole genome shotgun (WGS) entry which is preliminary data.</text>
</comment>
<dbReference type="EMBL" id="JABBGK010000003">
    <property type="protein sequence ID" value="NML75934.1"/>
    <property type="molecule type" value="Genomic_DNA"/>
</dbReference>
<accession>A0A7Y0AYN8</accession>
<name>A0A7Y0AYN8_9HYPH</name>
<dbReference type="RefSeq" id="WP_169593958.1">
    <property type="nucleotide sequence ID" value="NZ_JABBGK010000003.1"/>
</dbReference>
<keyword evidence="1" id="KW-0812">Transmembrane</keyword>
<protein>
    <submittedName>
        <fullName evidence="2">Flp family type IVb pilin</fullName>
    </submittedName>
</protein>
<dbReference type="InterPro" id="IPR007047">
    <property type="entry name" value="Flp_Fap"/>
</dbReference>
<dbReference type="AlphaFoldDB" id="A0A7Y0AYN8"/>
<keyword evidence="1" id="KW-0472">Membrane</keyword>
<evidence type="ECO:0000313" key="3">
    <source>
        <dbReference type="Proteomes" id="UP000541470"/>
    </source>
</evidence>
<keyword evidence="3" id="KW-1185">Reference proteome</keyword>
<dbReference type="Pfam" id="PF04964">
    <property type="entry name" value="Flp_Fap"/>
    <property type="match status" value="1"/>
</dbReference>
<proteinExistence type="predicted"/>
<sequence>MHLVRKFFADNRAATAVEYGLMAALISVALIGGYGQFADSLMNVFGTVETSVNGAGN</sequence>
<gene>
    <name evidence="2" type="ORF">HHL25_17520</name>
</gene>